<sequence>MTWGIGANDLGNIMSTTIGAKIINLQQITFLIIIFEFTGAFIGGNNVTNTIRDNIIDINQLHNYPIIIIKGMLSSLISCTIWMNLSSYFGLPVSITNALVGSMIGFGTIVLGPHSINWKEIIHITTGWIISPFISGITSYIILLYIKKNILHQKKLTQSIKYKLNLYLFLVISLLTFIIIFKILNHFNIQLRIDKLIILNLLIGILITIIIYYIFINKKIYLNQLNKEKNNTQIKKYFSILMILTACAMIFAHGSNDISLAIGPLSVIYKLIAKLNLYNHKNYIINHHNLNLIKIIGCIGVISGFLTYGKKVIDTVGNSITSLNSIKSFVATFSTATIVVIANNTGLPISVTQTLVGSIFGIGMEKGKKSINLFIVSNIILSWIITMPATSILSIIFFKILMLLT</sequence>
<comment type="similarity">
    <text evidence="6">Belongs to the inorganic phosphate transporter (PiT) (TC 2.A.20) family.</text>
</comment>
<feature type="transmembrane region" description="Helical" evidence="6">
    <location>
        <begin position="290"/>
        <end position="309"/>
    </location>
</feature>
<dbReference type="InterPro" id="IPR001204">
    <property type="entry name" value="Phos_transporter"/>
</dbReference>
<keyword evidence="4 6" id="KW-1133">Transmembrane helix</keyword>
<feature type="transmembrane region" description="Helical" evidence="6">
    <location>
        <begin position="166"/>
        <end position="184"/>
    </location>
</feature>
<keyword evidence="2 6" id="KW-0813">Transport</keyword>
<dbReference type="Proteomes" id="UP001360424">
    <property type="component" value="Chromosome"/>
</dbReference>
<protein>
    <recommendedName>
        <fullName evidence="6">Phosphate transporter</fullName>
    </recommendedName>
</protein>
<proteinExistence type="inferred from homology"/>
<evidence type="ECO:0000313" key="7">
    <source>
        <dbReference type="EMBL" id="WWR11808.1"/>
    </source>
</evidence>
<reference evidence="7" key="1">
    <citation type="submission" date="2023-09" db="EMBL/GenBank/DDBJ databases">
        <title>Genomes of two closely related lineages of the louse Polyplax serrata with different host specificities.</title>
        <authorList>
            <person name="Martinu J."/>
            <person name="Tarabai H."/>
            <person name="Stefka J."/>
            <person name="Hypsa V."/>
        </authorList>
    </citation>
    <scope>NUCLEOTIDE SEQUENCE [LARGE SCALE GENOMIC DNA]</scope>
    <source>
        <strain evidence="7">HR10_N</strain>
    </source>
</reference>
<keyword evidence="8" id="KW-1185">Reference proteome</keyword>
<keyword evidence="6" id="KW-0592">Phosphate transport</keyword>
<name>A0ABZ2GWH7_9GAMM</name>
<feature type="transmembrane region" description="Helical" evidence="6">
    <location>
        <begin position="371"/>
        <end position="398"/>
    </location>
</feature>
<feature type="transmembrane region" description="Helical" evidence="6">
    <location>
        <begin position="237"/>
        <end position="254"/>
    </location>
</feature>
<accession>A0ABZ2GWH7</accession>
<evidence type="ECO:0000256" key="1">
    <source>
        <dbReference type="ARBA" id="ARBA00004141"/>
    </source>
</evidence>
<evidence type="ECO:0000256" key="6">
    <source>
        <dbReference type="RuleBase" id="RU363058"/>
    </source>
</evidence>
<dbReference type="RefSeq" id="WP_338521254.1">
    <property type="nucleotide sequence ID" value="NZ_CP135136.1"/>
</dbReference>
<comment type="subcellular location">
    <subcellularLocation>
        <location evidence="1 6">Membrane</location>
        <topology evidence="1 6">Multi-pass membrane protein</topology>
    </subcellularLocation>
</comment>
<keyword evidence="3 6" id="KW-0812">Transmembrane</keyword>
<feature type="transmembrane region" description="Helical" evidence="6">
    <location>
        <begin position="260"/>
        <end position="278"/>
    </location>
</feature>
<feature type="transmembrane region" description="Helical" evidence="6">
    <location>
        <begin position="95"/>
        <end position="116"/>
    </location>
</feature>
<dbReference type="EMBL" id="CP135136">
    <property type="protein sequence ID" value="WWR11808.1"/>
    <property type="molecule type" value="Genomic_DNA"/>
</dbReference>
<dbReference type="PANTHER" id="PTHR11101">
    <property type="entry name" value="PHOSPHATE TRANSPORTER"/>
    <property type="match status" value="1"/>
</dbReference>
<gene>
    <name evidence="7" type="ORF">RQL38_01405</name>
</gene>
<feature type="transmembrane region" description="Helical" evidence="6">
    <location>
        <begin position="22"/>
        <end position="44"/>
    </location>
</feature>
<feature type="transmembrane region" description="Helical" evidence="6">
    <location>
        <begin position="329"/>
        <end position="351"/>
    </location>
</feature>
<evidence type="ECO:0000313" key="8">
    <source>
        <dbReference type="Proteomes" id="UP001360424"/>
    </source>
</evidence>
<organism evidence="7 8">
    <name type="scientific">Candidatus Legionella polyplacis</name>
    <dbReference type="NCBI Taxonomy" id="2005262"/>
    <lineage>
        <taxon>Bacteria</taxon>
        <taxon>Pseudomonadati</taxon>
        <taxon>Pseudomonadota</taxon>
        <taxon>Gammaproteobacteria</taxon>
        <taxon>Legionellales</taxon>
        <taxon>Legionellaceae</taxon>
        <taxon>Legionella</taxon>
    </lineage>
</organism>
<feature type="transmembrane region" description="Helical" evidence="6">
    <location>
        <begin position="128"/>
        <end position="146"/>
    </location>
</feature>
<dbReference type="Pfam" id="PF01384">
    <property type="entry name" value="PHO4"/>
    <property type="match status" value="1"/>
</dbReference>
<dbReference type="PANTHER" id="PTHR11101:SF80">
    <property type="entry name" value="PHOSPHATE TRANSPORTER"/>
    <property type="match status" value="1"/>
</dbReference>
<feature type="transmembrane region" description="Helical" evidence="6">
    <location>
        <begin position="196"/>
        <end position="216"/>
    </location>
</feature>
<evidence type="ECO:0000256" key="2">
    <source>
        <dbReference type="ARBA" id="ARBA00022448"/>
    </source>
</evidence>
<evidence type="ECO:0000256" key="4">
    <source>
        <dbReference type="ARBA" id="ARBA00022989"/>
    </source>
</evidence>
<evidence type="ECO:0000256" key="5">
    <source>
        <dbReference type="ARBA" id="ARBA00023136"/>
    </source>
</evidence>
<feature type="transmembrane region" description="Helical" evidence="6">
    <location>
        <begin position="64"/>
        <end position="83"/>
    </location>
</feature>
<evidence type="ECO:0000256" key="3">
    <source>
        <dbReference type="ARBA" id="ARBA00022692"/>
    </source>
</evidence>
<keyword evidence="5 6" id="KW-0472">Membrane</keyword>